<dbReference type="InParanoid" id="B4JTX0"/>
<name>B4JTX0_DROGR</name>
<dbReference type="GO" id="GO:0005634">
    <property type="term" value="C:nucleus"/>
    <property type="evidence" value="ECO:0007669"/>
    <property type="project" value="UniProtKB-SubCell"/>
</dbReference>
<dbReference type="FunFam" id="3.40.470.10:FF:000017">
    <property type="entry name" value="Single-strand-selective monofunctional uracil-DNA glycosylase 1"/>
    <property type="match status" value="1"/>
</dbReference>
<evidence type="ECO:0000259" key="8">
    <source>
        <dbReference type="Pfam" id="PF03167"/>
    </source>
</evidence>
<evidence type="ECO:0000256" key="3">
    <source>
        <dbReference type="ARBA" id="ARBA00022763"/>
    </source>
</evidence>
<evidence type="ECO:0000256" key="7">
    <source>
        <dbReference type="ARBA" id="ARBA00023242"/>
    </source>
</evidence>
<sequence>MLKRKLEQQAAPASGQSLSKTTTLPGITTSALFAQPFWMQFYEIECALNEQLSTFELPPNLSCTYNPVDYAAALHCAYLRHFLTKPKRVIFIGMNPGPNGMGQTGVPFGNIRTVREMMQLSGEVRQPPVLHPKRAVDGLNCQIEEPSGVRLWGLIERLADGSLDTFAQQCFVHNFCPLAFFDEAGRNITPSELKGVHKQQIRDMCLGALEQQLQLLRPQIVVAVGDYVHTVLQRSNYCKSVAVHRLPHPSPRALNNTNWPKKAEAFLAQHDLIKFMRNET</sequence>
<proteinExistence type="inferred from homology"/>
<keyword evidence="10" id="KW-1185">Reference proteome</keyword>
<evidence type="ECO:0000313" key="9">
    <source>
        <dbReference type="EMBL" id="EDV91549.1"/>
    </source>
</evidence>
<dbReference type="PhylomeDB" id="B4JTX0"/>
<dbReference type="PANTHER" id="PTHR13235:SF2">
    <property type="entry name" value="SINGLE-STRAND SELECTIVE MONOFUNCTIONAL URACIL DNA GLYCOSYLASE"/>
    <property type="match status" value="1"/>
</dbReference>
<comment type="similarity">
    <text evidence="2">Belongs to the uracil-DNA glycosylase (UDG) superfamily. SMUG1 family.</text>
</comment>
<accession>B4JTX0</accession>
<dbReference type="InterPro" id="IPR039134">
    <property type="entry name" value="SMUG1"/>
</dbReference>
<dbReference type="InterPro" id="IPR005122">
    <property type="entry name" value="Uracil-DNA_glycosylase-like"/>
</dbReference>
<feature type="domain" description="Uracil-DNA glycosylase-like" evidence="8">
    <location>
        <begin position="87"/>
        <end position="262"/>
    </location>
</feature>
<reference evidence="9 10" key="1">
    <citation type="journal article" date="2007" name="Nature">
        <title>Evolution of genes and genomes on the Drosophila phylogeny.</title>
        <authorList>
            <consortium name="Drosophila 12 Genomes Consortium"/>
            <person name="Clark A.G."/>
            <person name="Eisen M.B."/>
            <person name="Smith D.R."/>
            <person name="Bergman C.M."/>
            <person name="Oliver B."/>
            <person name="Markow T.A."/>
            <person name="Kaufman T.C."/>
            <person name="Kellis M."/>
            <person name="Gelbart W."/>
            <person name="Iyer V.N."/>
            <person name="Pollard D.A."/>
            <person name="Sackton T.B."/>
            <person name="Larracuente A.M."/>
            <person name="Singh N.D."/>
            <person name="Abad J.P."/>
            <person name="Abt D.N."/>
            <person name="Adryan B."/>
            <person name="Aguade M."/>
            <person name="Akashi H."/>
            <person name="Anderson W.W."/>
            <person name="Aquadro C.F."/>
            <person name="Ardell D.H."/>
            <person name="Arguello R."/>
            <person name="Artieri C.G."/>
            <person name="Barbash D.A."/>
            <person name="Barker D."/>
            <person name="Barsanti P."/>
            <person name="Batterham P."/>
            <person name="Batzoglou S."/>
            <person name="Begun D."/>
            <person name="Bhutkar A."/>
            <person name="Blanco E."/>
            <person name="Bosak S.A."/>
            <person name="Bradley R.K."/>
            <person name="Brand A.D."/>
            <person name="Brent M.R."/>
            <person name="Brooks A.N."/>
            <person name="Brown R.H."/>
            <person name="Butlin R.K."/>
            <person name="Caggese C."/>
            <person name="Calvi B.R."/>
            <person name="Bernardo de Carvalho A."/>
            <person name="Caspi A."/>
            <person name="Castrezana S."/>
            <person name="Celniker S.E."/>
            <person name="Chang J.L."/>
            <person name="Chapple C."/>
            <person name="Chatterji S."/>
            <person name="Chinwalla A."/>
            <person name="Civetta A."/>
            <person name="Clifton S.W."/>
            <person name="Comeron J.M."/>
            <person name="Costello J.C."/>
            <person name="Coyne J.A."/>
            <person name="Daub J."/>
            <person name="David R.G."/>
            <person name="Delcher A.L."/>
            <person name="Delehaunty K."/>
            <person name="Do C.B."/>
            <person name="Ebling H."/>
            <person name="Edwards K."/>
            <person name="Eickbush T."/>
            <person name="Evans J.D."/>
            <person name="Filipski A."/>
            <person name="Findeiss S."/>
            <person name="Freyhult E."/>
            <person name="Fulton L."/>
            <person name="Fulton R."/>
            <person name="Garcia A.C."/>
            <person name="Gardiner A."/>
            <person name="Garfield D.A."/>
            <person name="Garvin B.E."/>
            <person name="Gibson G."/>
            <person name="Gilbert D."/>
            <person name="Gnerre S."/>
            <person name="Godfrey J."/>
            <person name="Good R."/>
            <person name="Gotea V."/>
            <person name="Gravely B."/>
            <person name="Greenberg A.J."/>
            <person name="Griffiths-Jones S."/>
            <person name="Gross S."/>
            <person name="Guigo R."/>
            <person name="Gustafson E.A."/>
            <person name="Haerty W."/>
            <person name="Hahn M.W."/>
            <person name="Halligan D.L."/>
            <person name="Halpern A.L."/>
            <person name="Halter G.M."/>
            <person name="Han M.V."/>
            <person name="Heger A."/>
            <person name="Hillier L."/>
            <person name="Hinrichs A.S."/>
            <person name="Holmes I."/>
            <person name="Hoskins R.A."/>
            <person name="Hubisz M.J."/>
            <person name="Hultmark D."/>
            <person name="Huntley M.A."/>
            <person name="Jaffe D.B."/>
            <person name="Jagadeeshan S."/>
            <person name="Jeck W.R."/>
            <person name="Johnson J."/>
            <person name="Jones C.D."/>
            <person name="Jordan W.C."/>
            <person name="Karpen G.H."/>
            <person name="Kataoka E."/>
            <person name="Keightley P.D."/>
            <person name="Kheradpour P."/>
            <person name="Kirkness E.F."/>
            <person name="Koerich L.B."/>
            <person name="Kristiansen K."/>
            <person name="Kudrna D."/>
            <person name="Kulathinal R.J."/>
            <person name="Kumar S."/>
            <person name="Kwok R."/>
            <person name="Lander E."/>
            <person name="Langley C.H."/>
            <person name="Lapoint R."/>
            <person name="Lazzaro B.P."/>
            <person name="Lee S.J."/>
            <person name="Levesque L."/>
            <person name="Li R."/>
            <person name="Lin C.F."/>
            <person name="Lin M.F."/>
            <person name="Lindblad-Toh K."/>
            <person name="Llopart A."/>
            <person name="Long M."/>
            <person name="Low L."/>
            <person name="Lozovsky E."/>
            <person name="Lu J."/>
            <person name="Luo M."/>
            <person name="Machado C.A."/>
            <person name="Makalowski W."/>
            <person name="Marzo M."/>
            <person name="Matsuda M."/>
            <person name="Matzkin L."/>
            <person name="McAllister B."/>
            <person name="McBride C.S."/>
            <person name="McKernan B."/>
            <person name="McKernan K."/>
            <person name="Mendez-Lago M."/>
            <person name="Minx P."/>
            <person name="Mollenhauer M.U."/>
            <person name="Montooth K."/>
            <person name="Mount S.M."/>
            <person name="Mu X."/>
            <person name="Myers E."/>
            <person name="Negre B."/>
            <person name="Newfeld S."/>
            <person name="Nielsen R."/>
            <person name="Noor M.A."/>
            <person name="O'Grady P."/>
            <person name="Pachter L."/>
            <person name="Papaceit M."/>
            <person name="Parisi M.J."/>
            <person name="Parisi M."/>
            <person name="Parts L."/>
            <person name="Pedersen J.S."/>
            <person name="Pesole G."/>
            <person name="Phillippy A.M."/>
            <person name="Ponting C.P."/>
            <person name="Pop M."/>
            <person name="Porcelli D."/>
            <person name="Powell J.R."/>
            <person name="Prohaska S."/>
            <person name="Pruitt K."/>
            <person name="Puig M."/>
            <person name="Quesneville H."/>
            <person name="Ram K.R."/>
            <person name="Rand D."/>
            <person name="Rasmussen M.D."/>
            <person name="Reed L.K."/>
            <person name="Reenan R."/>
            <person name="Reily A."/>
            <person name="Remington K.A."/>
            <person name="Rieger T.T."/>
            <person name="Ritchie M.G."/>
            <person name="Robin C."/>
            <person name="Rogers Y.H."/>
            <person name="Rohde C."/>
            <person name="Rozas J."/>
            <person name="Rubenfield M.J."/>
            <person name="Ruiz A."/>
            <person name="Russo S."/>
            <person name="Salzberg S.L."/>
            <person name="Sanchez-Gracia A."/>
            <person name="Saranga D.J."/>
            <person name="Sato H."/>
            <person name="Schaeffer S.W."/>
            <person name="Schatz M.C."/>
            <person name="Schlenke T."/>
            <person name="Schwartz R."/>
            <person name="Segarra C."/>
            <person name="Singh R.S."/>
            <person name="Sirot L."/>
            <person name="Sirota M."/>
            <person name="Sisneros N.B."/>
            <person name="Smith C.D."/>
            <person name="Smith T.F."/>
            <person name="Spieth J."/>
            <person name="Stage D.E."/>
            <person name="Stark A."/>
            <person name="Stephan W."/>
            <person name="Strausberg R.L."/>
            <person name="Strempel S."/>
            <person name="Sturgill D."/>
            <person name="Sutton G."/>
            <person name="Sutton G.G."/>
            <person name="Tao W."/>
            <person name="Teichmann S."/>
            <person name="Tobari Y.N."/>
            <person name="Tomimura Y."/>
            <person name="Tsolas J.M."/>
            <person name="Valente V.L."/>
            <person name="Venter E."/>
            <person name="Venter J.C."/>
            <person name="Vicario S."/>
            <person name="Vieira F.G."/>
            <person name="Vilella A.J."/>
            <person name="Villasante A."/>
            <person name="Walenz B."/>
            <person name="Wang J."/>
            <person name="Wasserman M."/>
            <person name="Watts T."/>
            <person name="Wilson D."/>
            <person name="Wilson R.K."/>
            <person name="Wing R.A."/>
            <person name="Wolfner M.F."/>
            <person name="Wong A."/>
            <person name="Wong G.K."/>
            <person name="Wu C.I."/>
            <person name="Wu G."/>
            <person name="Yamamoto D."/>
            <person name="Yang H.P."/>
            <person name="Yang S.P."/>
            <person name="Yorke J.A."/>
            <person name="Yoshida K."/>
            <person name="Zdobnov E."/>
            <person name="Zhang P."/>
            <person name="Zhang Y."/>
            <person name="Zimin A.V."/>
            <person name="Baldwin J."/>
            <person name="Abdouelleil A."/>
            <person name="Abdulkadir J."/>
            <person name="Abebe A."/>
            <person name="Abera B."/>
            <person name="Abreu J."/>
            <person name="Acer S.C."/>
            <person name="Aftuck L."/>
            <person name="Alexander A."/>
            <person name="An P."/>
            <person name="Anderson E."/>
            <person name="Anderson S."/>
            <person name="Arachi H."/>
            <person name="Azer M."/>
            <person name="Bachantsang P."/>
            <person name="Barry A."/>
            <person name="Bayul T."/>
            <person name="Berlin A."/>
            <person name="Bessette D."/>
            <person name="Bloom T."/>
            <person name="Blye J."/>
            <person name="Boguslavskiy L."/>
            <person name="Bonnet C."/>
            <person name="Boukhgalter B."/>
            <person name="Bourzgui I."/>
            <person name="Brown A."/>
            <person name="Cahill P."/>
            <person name="Channer S."/>
            <person name="Cheshatsang Y."/>
            <person name="Chuda L."/>
            <person name="Citroen M."/>
            <person name="Collymore A."/>
            <person name="Cooke P."/>
            <person name="Costello M."/>
            <person name="D'Aco K."/>
            <person name="Daza R."/>
            <person name="De Haan G."/>
            <person name="DeGray S."/>
            <person name="DeMaso C."/>
            <person name="Dhargay N."/>
            <person name="Dooley K."/>
            <person name="Dooley E."/>
            <person name="Doricent M."/>
            <person name="Dorje P."/>
            <person name="Dorjee K."/>
            <person name="Dupes A."/>
            <person name="Elong R."/>
            <person name="Falk J."/>
            <person name="Farina A."/>
            <person name="Faro S."/>
            <person name="Ferguson D."/>
            <person name="Fisher S."/>
            <person name="Foley C.D."/>
            <person name="Franke A."/>
            <person name="Friedrich D."/>
            <person name="Gadbois L."/>
            <person name="Gearin G."/>
            <person name="Gearin C.R."/>
            <person name="Giannoukos G."/>
            <person name="Goode T."/>
            <person name="Graham J."/>
            <person name="Grandbois E."/>
            <person name="Grewal S."/>
            <person name="Gyaltsen K."/>
            <person name="Hafez N."/>
            <person name="Hagos B."/>
            <person name="Hall J."/>
            <person name="Henson C."/>
            <person name="Hollinger A."/>
            <person name="Honan T."/>
            <person name="Huard M.D."/>
            <person name="Hughes L."/>
            <person name="Hurhula B."/>
            <person name="Husby M.E."/>
            <person name="Kamat A."/>
            <person name="Kanga B."/>
            <person name="Kashin S."/>
            <person name="Khazanovich D."/>
            <person name="Kisner P."/>
            <person name="Lance K."/>
            <person name="Lara M."/>
            <person name="Lee W."/>
            <person name="Lennon N."/>
            <person name="Letendre F."/>
            <person name="LeVine R."/>
            <person name="Lipovsky A."/>
            <person name="Liu X."/>
            <person name="Liu J."/>
            <person name="Liu S."/>
            <person name="Lokyitsang T."/>
            <person name="Lokyitsang Y."/>
            <person name="Lubonja R."/>
            <person name="Lui A."/>
            <person name="MacDonald P."/>
            <person name="Magnisalis V."/>
            <person name="Maru K."/>
            <person name="Matthews C."/>
            <person name="McCusker W."/>
            <person name="McDonough S."/>
            <person name="Mehta T."/>
            <person name="Meldrim J."/>
            <person name="Meneus L."/>
            <person name="Mihai O."/>
            <person name="Mihalev A."/>
            <person name="Mihova T."/>
            <person name="Mittelman R."/>
            <person name="Mlenga V."/>
            <person name="Montmayeur A."/>
            <person name="Mulrain L."/>
            <person name="Navidi A."/>
            <person name="Naylor J."/>
            <person name="Negash T."/>
            <person name="Nguyen T."/>
            <person name="Nguyen N."/>
            <person name="Nicol R."/>
            <person name="Norbu C."/>
            <person name="Norbu N."/>
            <person name="Novod N."/>
            <person name="O'Neill B."/>
            <person name="Osman S."/>
            <person name="Markiewicz E."/>
            <person name="Oyono O.L."/>
            <person name="Patti C."/>
            <person name="Phunkhang P."/>
            <person name="Pierre F."/>
            <person name="Priest M."/>
            <person name="Raghuraman S."/>
            <person name="Rege F."/>
            <person name="Reyes R."/>
            <person name="Rise C."/>
            <person name="Rogov P."/>
            <person name="Ross K."/>
            <person name="Ryan E."/>
            <person name="Settipalli S."/>
            <person name="Shea T."/>
            <person name="Sherpa N."/>
            <person name="Shi L."/>
            <person name="Shih D."/>
            <person name="Sparrow T."/>
            <person name="Spaulding J."/>
            <person name="Stalker J."/>
            <person name="Stange-Thomann N."/>
            <person name="Stavropoulos S."/>
            <person name="Stone C."/>
            <person name="Strader C."/>
            <person name="Tesfaye S."/>
            <person name="Thomson T."/>
            <person name="Thoulutsang Y."/>
            <person name="Thoulutsang D."/>
            <person name="Topham K."/>
            <person name="Topping I."/>
            <person name="Tsamla T."/>
            <person name="Vassiliev H."/>
            <person name="Vo A."/>
            <person name="Wangchuk T."/>
            <person name="Wangdi T."/>
            <person name="Weiand M."/>
            <person name="Wilkinson J."/>
            <person name="Wilson A."/>
            <person name="Yadav S."/>
            <person name="Young G."/>
            <person name="Yu Q."/>
            <person name="Zembek L."/>
            <person name="Zhong D."/>
            <person name="Zimmer A."/>
            <person name="Zwirko Z."/>
            <person name="Jaffe D.B."/>
            <person name="Alvarez P."/>
            <person name="Brockman W."/>
            <person name="Butler J."/>
            <person name="Chin C."/>
            <person name="Gnerre S."/>
            <person name="Grabherr M."/>
            <person name="Kleber M."/>
            <person name="Mauceli E."/>
            <person name="MacCallum I."/>
        </authorList>
    </citation>
    <scope>NUCLEOTIDE SEQUENCE [LARGE SCALE GENOMIC DNA]</scope>
    <source>
        <strain evidence="10">Tucson 15287-2541.00</strain>
    </source>
</reference>
<organism evidence="10">
    <name type="scientific">Drosophila grimshawi</name>
    <name type="common">Hawaiian fruit fly</name>
    <name type="synonym">Idiomyia grimshawi</name>
    <dbReference type="NCBI Taxonomy" id="7222"/>
    <lineage>
        <taxon>Eukaryota</taxon>
        <taxon>Metazoa</taxon>
        <taxon>Ecdysozoa</taxon>
        <taxon>Arthropoda</taxon>
        <taxon>Hexapoda</taxon>
        <taxon>Insecta</taxon>
        <taxon>Pterygota</taxon>
        <taxon>Neoptera</taxon>
        <taxon>Endopterygota</taxon>
        <taxon>Diptera</taxon>
        <taxon>Brachycera</taxon>
        <taxon>Muscomorpha</taxon>
        <taxon>Ephydroidea</taxon>
        <taxon>Drosophilidae</taxon>
        <taxon>Drosophila</taxon>
        <taxon>Hawaiian Drosophila</taxon>
    </lineage>
</organism>
<evidence type="ECO:0000256" key="2">
    <source>
        <dbReference type="ARBA" id="ARBA00007889"/>
    </source>
</evidence>
<dbReference type="OMA" id="VANYCPL"/>
<dbReference type="EMBL" id="CH916374">
    <property type="protein sequence ID" value="EDV91549.1"/>
    <property type="molecule type" value="Genomic_DNA"/>
</dbReference>
<protein>
    <submittedName>
        <fullName evidence="9">GH13443</fullName>
    </submittedName>
</protein>
<dbReference type="eggNOG" id="ENOG502QT20">
    <property type="taxonomic scope" value="Eukaryota"/>
</dbReference>
<dbReference type="FunCoup" id="B4JTX0">
    <property type="interactions" value="846"/>
</dbReference>
<evidence type="ECO:0000256" key="4">
    <source>
        <dbReference type="ARBA" id="ARBA00022801"/>
    </source>
</evidence>
<keyword evidence="7" id="KW-0539">Nucleus</keyword>
<dbReference type="Gene3D" id="3.40.470.10">
    <property type="entry name" value="Uracil-DNA glycosylase-like domain"/>
    <property type="match status" value="1"/>
</dbReference>
<keyword evidence="3" id="KW-0227">DNA damage</keyword>
<dbReference type="GO" id="GO:0017065">
    <property type="term" value="F:single-strand selective uracil DNA N-glycosylase activity"/>
    <property type="evidence" value="ECO:0007669"/>
    <property type="project" value="InterPro"/>
</dbReference>
<evidence type="ECO:0000256" key="6">
    <source>
        <dbReference type="ARBA" id="ARBA00023204"/>
    </source>
</evidence>
<dbReference type="HOGENOM" id="CLU_071760_2_0_1"/>
<dbReference type="OrthoDB" id="408702at2759"/>
<evidence type="ECO:0000313" key="10">
    <source>
        <dbReference type="Proteomes" id="UP000001070"/>
    </source>
</evidence>
<evidence type="ECO:0000256" key="5">
    <source>
        <dbReference type="ARBA" id="ARBA00023125"/>
    </source>
</evidence>
<gene>
    <name evidence="9" type="primary">Dgri\GH13443</name>
    <name evidence="9" type="ORF">Dgri_GH13443</name>
</gene>
<dbReference type="SUPFAM" id="SSF52141">
    <property type="entry name" value="Uracil-DNA glycosylase-like"/>
    <property type="match status" value="1"/>
</dbReference>
<dbReference type="PANTHER" id="PTHR13235">
    <property type="entry name" value="SINGLE-STRAND SELECTIVE MONOFUNCTIONAL URACIL DNA GLYCOSYLASE"/>
    <property type="match status" value="1"/>
</dbReference>
<dbReference type="InterPro" id="IPR036895">
    <property type="entry name" value="Uracil-DNA_glycosylase-like_sf"/>
</dbReference>
<dbReference type="STRING" id="7222.B4JTX0"/>
<dbReference type="GO" id="GO:0006284">
    <property type="term" value="P:base-excision repair"/>
    <property type="evidence" value="ECO:0007669"/>
    <property type="project" value="InterPro"/>
</dbReference>
<dbReference type="KEGG" id="dgr:6568068"/>
<keyword evidence="6" id="KW-0234">DNA repair</keyword>
<dbReference type="Pfam" id="PF03167">
    <property type="entry name" value="UDG"/>
    <property type="match status" value="1"/>
</dbReference>
<keyword evidence="5" id="KW-0238">DNA-binding</keyword>
<dbReference type="GO" id="GO:0000703">
    <property type="term" value="F:oxidized pyrimidine nucleobase lesion DNA N-glycosylase activity"/>
    <property type="evidence" value="ECO:0007669"/>
    <property type="project" value="TreeGrafter"/>
</dbReference>
<keyword evidence="4" id="KW-0378">Hydrolase</keyword>
<evidence type="ECO:0000256" key="1">
    <source>
        <dbReference type="ARBA" id="ARBA00004123"/>
    </source>
</evidence>
<dbReference type="GO" id="GO:0003677">
    <property type="term" value="F:DNA binding"/>
    <property type="evidence" value="ECO:0007669"/>
    <property type="project" value="UniProtKB-KW"/>
</dbReference>
<dbReference type="AlphaFoldDB" id="B4JTX0"/>
<dbReference type="Proteomes" id="UP000001070">
    <property type="component" value="Unassembled WGS sequence"/>
</dbReference>
<dbReference type="CDD" id="cd19374">
    <property type="entry name" value="UDG-F3_SMUG1-like"/>
    <property type="match status" value="1"/>
</dbReference>
<comment type="subcellular location">
    <subcellularLocation>
        <location evidence="1">Nucleus</location>
    </subcellularLocation>
</comment>
<dbReference type="SMR" id="B4JTX0"/>